<dbReference type="OrthoDB" id="3945172at2759"/>
<dbReference type="EMBL" id="KN847318">
    <property type="protein sequence ID" value="KIW58266.1"/>
    <property type="molecule type" value="Genomic_DNA"/>
</dbReference>
<protein>
    <submittedName>
        <fullName evidence="2">Uncharacterized protein</fullName>
    </submittedName>
</protein>
<accession>A0A0D2C0K4</accession>
<reference evidence="2 3" key="1">
    <citation type="submission" date="2015-01" db="EMBL/GenBank/DDBJ databases">
        <title>The Genome Sequence of Exophiala xenobiotica CBS118157.</title>
        <authorList>
            <consortium name="The Broad Institute Genomics Platform"/>
            <person name="Cuomo C."/>
            <person name="de Hoog S."/>
            <person name="Gorbushina A."/>
            <person name="Stielow B."/>
            <person name="Teixiera M."/>
            <person name="Abouelleil A."/>
            <person name="Chapman S.B."/>
            <person name="Priest M."/>
            <person name="Young S.K."/>
            <person name="Wortman J."/>
            <person name="Nusbaum C."/>
            <person name="Birren B."/>
        </authorList>
    </citation>
    <scope>NUCLEOTIDE SEQUENCE [LARGE SCALE GENOMIC DNA]</scope>
    <source>
        <strain evidence="2 3">CBS 118157</strain>
    </source>
</reference>
<keyword evidence="3" id="KW-1185">Reference proteome</keyword>
<dbReference type="HOGENOM" id="CLU_120062_0_0_1"/>
<feature type="region of interest" description="Disordered" evidence="1">
    <location>
        <begin position="20"/>
        <end position="125"/>
    </location>
</feature>
<dbReference type="AlphaFoldDB" id="A0A0D2C0K4"/>
<feature type="compositionally biased region" description="Basic and acidic residues" evidence="1">
    <location>
        <begin position="91"/>
        <end position="109"/>
    </location>
</feature>
<feature type="compositionally biased region" description="Basic and acidic residues" evidence="1">
    <location>
        <begin position="53"/>
        <end position="69"/>
    </location>
</feature>
<gene>
    <name evidence="2" type="ORF">PV05_02804</name>
</gene>
<proteinExistence type="predicted"/>
<organism evidence="2 3">
    <name type="scientific">Exophiala xenobiotica</name>
    <dbReference type="NCBI Taxonomy" id="348802"/>
    <lineage>
        <taxon>Eukaryota</taxon>
        <taxon>Fungi</taxon>
        <taxon>Dikarya</taxon>
        <taxon>Ascomycota</taxon>
        <taxon>Pezizomycotina</taxon>
        <taxon>Eurotiomycetes</taxon>
        <taxon>Chaetothyriomycetidae</taxon>
        <taxon>Chaetothyriales</taxon>
        <taxon>Herpotrichiellaceae</taxon>
        <taxon>Exophiala</taxon>
    </lineage>
</organism>
<dbReference type="GeneID" id="25324712"/>
<name>A0A0D2C0K4_9EURO</name>
<evidence type="ECO:0000313" key="3">
    <source>
        <dbReference type="Proteomes" id="UP000054342"/>
    </source>
</evidence>
<dbReference type="RefSeq" id="XP_013318850.1">
    <property type="nucleotide sequence ID" value="XM_013463396.1"/>
</dbReference>
<evidence type="ECO:0000256" key="1">
    <source>
        <dbReference type="SAM" id="MobiDB-lite"/>
    </source>
</evidence>
<sequence>MPRLPRTLVSVSRTATARLMTPASASASASARHLSCATRRLAKAPDSTPGWEGRPKEDHAVNRSPHDPEAQSAQEGMKEHEQLKEGSQAISRKDERDNNKRAKEDHPEAPEPVIGMNEERGSKGH</sequence>
<evidence type="ECO:0000313" key="2">
    <source>
        <dbReference type="EMBL" id="KIW58266.1"/>
    </source>
</evidence>
<dbReference type="Proteomes" id="UP000054342">
    <property type="component" value="Unassembled WGS sequence"/>
</dbReference>